<comment type="caution">
    <text evidence="8">The sequence shown here is derived from an EMBL/GenBank/DDBJ whole genome shotgun (WGS) entry which is preliminary data.</text>
</comment>
<dbReference type="FunFam" id="1.10.630.10:FF:000018">
    <property type="entry name" value="Cytochrome P450 monooxygenase"/>
    <property type="match status" value="1"/>
</dbReference>
<dbReference type="OrthoDB" id="4133219at2"/>
<protein>
    <submittedName>
        <fullName evidence="8">Cytochrome P450</fullName>
    </submittedName>
</protein>
<dbReference type="GO" id="GO:0016705">
    <property type="term" value="F:oxidoreductase activity, acting on paired donors, with incorporation or reduction of molecular oxygen"/>
    <property type="evidence" value="ECO:0007669"/>
    <property type="project" value="InterPro"/>
</dbReference>
<dbReference type="InterPro" id="IPR036396">
    <property type="entry name" value="Cyt_P450_sf"/>
</dbReference>
<dbReference type="InterPro" id="IPR001128">
    <property type="entry name" value="Cyt_P450"/>
</dbReference>
<proteinExistence type="inferred from homology"/>
<evidence type="ECO:0000256" key="6">
    <source>
        <dbReference type="ARBA" id="ARBA00023033"/>
    </source>
</evidence>
<keyword evidence="9" id="KW-1185">Reference proteome</keyword>
<dbReference type="PANTHER" id="PTHR46696:SF1">
    <property type="entry name" value="CYTOCHROME P450 YJIB-RELATED"/>
    <property type="match status" value="1"/>
</dbReference>
<keyword evidence="5 7" id="KW-0408">Iron</keyword>
<evidence type="ECO:0000313" key="9">
    <source>
        <dbReference type="Proteomes" id="UP000294513"/>
    </source>
</evidence>
<dbReference type="PROSITE" id="PS00086">
    <property type="entry name" value="CYTOCHROME_P450"/>
    <property type="match status" value="1"/>
</dbReference>
<keyword evidence="4 7" id="KW-0560">Oxidoreductase</keyword>
<evidence type="ECO:0000256" key="4">
    <source>
        <dbReference type="ARBA" id="ARBA00023002"/>
    </source>
</evidence>
<accession>A0A4R5BZ24</accession>
<evidence type="ECO:0000256" key="5">
    <source>
        <dbReference type="ARBA" id="ARBA00023004"/>
    </source>
</evidence>
<keyword evidence="2 7" id="KW-0349">Heme</keyword>
<dbReference type="Gene3D" id="1.10.630.10">
    <property type="entry name" value="Cytochrome P450"/>
    <property type="match status" value="1"/>
</dbReference>
<dbReference type="RefSeq" id="WP_131891872.1">
    <property type="nucleotide sequence ID" value="NZ_SMKU01000039.1"/>
</dbReference>
<evidence type="ECO:0000256" key="2">
    <source>
        <dbReference type="ARBA" id="ARBA00022617"/>
    </source>
</evidence>
<dbReference type="PANTHER" id="PTHR46696">
    <property type="entry name" value="P450, PUTATIVE (EUROFUNG)-RELATED"/>
    <property type="match status" value="1"/>
</dbReference>
<evidence type="ECO:0000313" key="8">
    <source>
        <dbReference type="EMBL" id="TDD92481.1"/>
    </source>
</evidence>
<dbReference type="GO" id="GO:0020037">
    <property type="term" value="F:heme binding"/>
    <property type="evidence" value="ECO:0007669"/>
    <property type="project" value="InterPro"/>
</dbReference>
<dbReference type="PRINTS" id="PR00359">
    <property type="entry name" value="BP450"/>
</dbReference>
<dbReference type="AlphaFoldDB" id="A0A4R5BZ24"/>
<name>A0A4R5BZ24_9ACTN</name>
<dbReference type="InterPro" id="IPR017972">
    <property type="entry name" value="Cyt_P450_CS"/>
</dbReference>
<evidence type="ECO:0000256" key="1">
    <source>
        <dbReference type="ARBA" id="ARBA00010617"/>
    </source>
</evidence>
<gene>
    <name evidence="8" type="ORF">E1298_10710</name>
</gene>
<dbReference type="GO" id="GO:0004497">
    <property type="term" value="F:monooxygenase activity"/>
    <property type="evidence" value="ECO:0007669"/>
    <property type="project" value="UniProtKB-KW"/>
</dbReference>
<dbReference type="Pfam" id="PF00067">
    <property type="entry name" value="p450"/>
    <property type="match status" value="1"/>
</dbReference>
<evidence type="ECO:0000256" key="7">
    <source>
        <dbReference type="RuleBase" id="RU000461"/>
    </source>
</evidence>
<comment type="similarity">
    <text evidence="1 7">Belongs to the cytochrome P450 family.</text>
</comment>
<sequence>MDHVETDRLGPLPGFLERQGDEGVVPIVTPAGDKMWLVCDHALGRRVLTDKRFSRAEAVRPNAPKIIDAQPVPDSIMSMDGAEHARLRRIVAGAFTTGKVGAMAPVIERLADRHLDAMAAAGPGADLIEGLATPLPLAVLCSLLGVPPKDSGRFRGWVEVLFDISASTPQEKARHRLELVDYMAGLIQRKRRRPGDDLLTTMVGAHERGEMSMAELLTMGLALLMAGYETTIGQIGLSVLTLLTDQSAYAGLRERPDRLIPTVEELLRVNPSTPGSFPRVAVEPVDLGGVTVQPGEAVMVSLLHGNRDGAAFAEPERLEPDARDAVHLTFGHGVHRCLGAPLARLQVQIVLDRLLRRFPALRLAAGPGAVVWKDGLGTRGLARLSVEW</sequence>
<keyword evidence="3 7" id="KW-0479">Metal-binding</keyword>
<reference evidence="8 9" key="1">
    <citation type="submission" date="2019-03" db="EMBL/GenBank/DDBJ databases">
        <title>Draft genome sequences of novel Actinobacteria.</title>
        <authorList>
            <person name="Sahin N."/>
            <person name="Ay H."/>
            <person name="Saygin H."/>
        </authorList>
    </citation>
    <scope>NUCLEOTIDE SEQUENCE [LARGE SCALE GENOMIC DNA]</scope>
    <source>
        <strain evidence="8 9">H3C3</strain>
    </source>
</reference>
<evidence type="ECO:0000256" key="3">
    <source>
        <dbReference type="ARBA" id="ARBA00022723"/>
    </source>
</evidence>
<dbReference type="Proteomes" id="UP000294513">
    <property type="component" value="Unassembled WGS sequence"/>
</dbReference>
<dbReference type="InterPro" id="IPR002397">
    <property type="entry name" value="Cyt_P450_B"/>
</dbReference>
<dbReference type="GO" id="GO:0005506">
    <property type="term" value="F:iron ion binding"/>
    <property type="evidence" value="ECO:0007669"/>
    <property type="project" value="InterPro"/>
</dbReference>
<keyword evidence="6 7" id="KW-0503">Monooxygenase</keyword>
<dbReference type="EMBL" id="SMKU01000039">
    <property type="protein sequence ID" value="TDD92481.1"/>
    <property type="molecule type" value="Genomic_DNA"/>
</dbReference>
<dbReference type="SUPFAM" id="SSF48264">
    <property type="entry name" value="Cytochrome P450"/>
    <property type="match status" value="1"/>
</dbReference>
<dbReference type="CDD" id="cd11031">
    <property type="entry name" value="Cyp158A-like"/>
    <property type="match status" value="1"/>
</dbReference>
<dbReference type="PRINTS" id="PR00385">
    <property type="entry name" value="P450"/>
</dbReference>
<organism evidence="8 9">
    <name type="scientific">Actinomadura rubrisoli</name>
    <dbReference type="NCBI Taxonomy" id="2530368"/>
    <lineage>
        <taxon>Bacteria</taxon>
        <taxon>Bacillati</taxon>
        <taxon>Actinomycetota</taxon>
        <taxon>Actinomycetes</taxon>
        <taxon>Streptosporangiales</taxon>
        <taxon>Thermomonosporaceae</taxon>
        <taxon>Actinomadura</taxon>
    </lineage>
</organism>